<evidence type="ECO:0000313" key="5">
    <source>
        <dbReference type="Proteomes" id="UP000198963"/>
    </source>
</evidence>
<feature type="signal peptide" evidence="2">
    <location>
        <begin position="1"/>
        <end position="19"/>
    </location>
</feature>
<evidence type="ECO:0000256" key="2">
    <source>
        <dbReference type="SAM" id="SignalP"/>
    </source>
</evidence>
<dbReference type="InterPro" id="IPR026444">
    <property type="entry name" value="Secre_tail"/>
</dbReference>
<evidence type="ECO:0000256" key="1">
    <source>
        <dbReference type="ARBA" id="ARBA00022729"/>
    </source>
</evidence>
<proteinExistence type="predicted"/>
<dbReference type="Pfam" id="PF13573">
    <property type="entry name" value="SprB"/>
    <property type="match status" value="11"/>
</dbReference>
<keyword evidence="5" id="KW-1185">Reference proteome</keyword>
<dbReference type="Gene3D" id="2.60.40.740">
    <property type="match status" value="11"/>
</dbReference>
<dbReference type="STRING" id="1249933.SAMN04489797_0008"/>
<dbReference type="RefSeq" id="WP_092443033.1">
    <property type="nucleotide sequence ID" value="NZ_LT629774.1"/>
</dbReference>
<dbReference type="NCBIfam" id="TIGR04183">
    <property type="entry name" value="Por_Secre_tail"/>
    <property type="match status" value="1"/>
</dbReference>
<organism evidence="4 5">
    <name type="scientific">Winogradskyella sediminis</name>
    <dbReference type="NCBI Taxonomy" id="1382466"/>
    <lineage>
        <taxon>Bacteria</taxon>
        <taxon>Pseudomonadati</taxon>
        <taxon>Bacteroidota</taxon>
        <taxon>Flavobacteriia</taxon>
        <taxon>Flavobacteriales</taxon>
        <taxon>Flavobacteriaceae</taxon>
        <taxon>Winogradskyella</taxon>
    </lineage>
</organism>
<dbReference type="Proteomes" id="UP000198963">
    <property type="component" value="Chromosome I"/>
</dbReference>
<feature type="chain" id="PRO_5009253597" evidence="2">
    <location>
        <begin position="20"/>
        <end position="1228"/>
    </location>
</feature>
<gene>
    <name evidence="4" type="ORF">SAMN04489797_0008</name>
</gene>
<evidence type="ECO:0000313" key="4">
    <source>
        <dbReference type="EMBL" id="SDR75070.1"/>
    </source>
</evidence>
<reference evidence="4 5" key="1">
    <citation type="submission" date="2016-10" db="EMBL/GenBank/DDBJ databases">
        <authorList>
            <person name="Varghese N."/>
            <person name="Submissions S."/>
        </authorList>
    </citation>
    <scope>NUCLEOTIDE SEQUENCE [LARGE SCALE GENOMIC DNA]</scope>
    <source>
        <strain evidence="4 5">RHA_55</strain>
    </source>
</reference>
<dbReference type="Pfam" id="PF18962">
    <property type="entry name" value="Por_Secre_tail"/>
    <property type="match status" value="1"/>
</dbReference>
<dbReference type="EMBL" id="LT629774">
    <property type="protein sequence ID" value="SDR75070.1"/>
    <property type="molecule type" value="Genomic_DNA"/>
</dbReference>
<accession>A0A1H1LL41</accession>
<keyword evidence="1 2" id="KW-0732">Signal</keyword>
<feature type="domain" description="Secretion system C-terminal sorting" evidence="3">
    <location>
        <begin position="1159"/>
        <end position="1226"/>
    </location>
</feature>
<evidence type="ECO:0000259" key="3">
    <source>
        <dbReference type="Pfam" id="PF18962"/>
    </source>
</evidence>
<dbReference type="AlphaFoldDB" id="A0A1H1LL41"/>
<protein>
    <submittedName>
        <fullName evidence="4">Por secretion system C-terminal sorting domain-containing protein</fullName>
    </submittedName>
</protein>
<name>A0A1H1LL41_9FLAO</name>
<dbReference type="InterPro" id="IPR025667">
    <property type="entry name" value="SprB_repeat"/>
</dbReference>
<sequence length="1228" mass="123307">MKQKLFYIFFMFWSLIAFQDMHAQTMQAGDIAVIGLNADGYDIISFIAFADLPAGEKLYMTDEGWDTTTWGNPFEGHISWTIPAGGISCGTIVSIDLNNLTISGAGGTISTEIAGLNISISGDQILFYQGSSARPANPTFITGIHTDYNASKVDPSTGWSNDVDSGSAESVLPTGLTNAVNAVALYDAVEYDNAKYVGTLTGDYDALRTNIYNKINWVFHNTMPYAIGPADYSIPNVTCASACTMTASISAQTNVACNGGATGSLTVSPVNGTAPYTYLWDDGSAQTTATATGLSAGTYEVTVIDINGCIATASATITQPTSVLSASGVATHVSCNGGSNGTVDLTVTGGTAPYTYAWSNTATTEDMVGLMAGTYNVTVTDANGCTATISVTVTQPAAISTSGVATHVNCNGGSNGTVDLTVTGGTAPYTYAWSNTATTEDMVGLMAGTYNVTVTDANGCTATTSVTVSQPAAISASGVATHVSCNGGSNGTVDLTVVGGTAPYTYAWSNTATTEDMVGLISGTYSVTVTDANGCTATTSATVIEPTALVAASVVDSNASCNGGSDGSATASATGGTAPYTYAWNNGATTASIVGVVAGTYNVTITDANGCTDTSSVTITEPAALAASSVATHVSCNGGSNGTVDLTVVGGTAPYTYAWSNTATTEDMVGLISGTYSVTVTDANGCTATTSATVIEPTALVAASVVDSNASCNGGSDGSATASATGGTAPYTYAWSNGATTASIVGVVAGTYNVTITDANGCTDTSSVTITEPAALAASSVATHVSCNGGSNGTVDLTVVGGTAPYTYAWSNTATTEDMVGLISGTYSVTVTDANGCTATTSATVIEPTALVAASVVDSNASCNGGSDGSATASATGGTAPYTYAWNNGATTASIVGVVAGTYSVTVTDANGCTATTSATVIEPTALVAASVVDSNASCNGGSDGSATASATGGTAPYTYAWSNGATTASIVGVVAGTYNVTITDANGCTDTSSVTITEPAALVASSVVDSNASCNGGSDGSATASATGGTAPYTYLWSNAATTASIVGVVAGTYNVTITDANGCTDTSSVTITEPTALDISITQDSGVLTANQAGATYQWYACPNTLIVGETDQSFTPSEIGSYKVEITMGACVEESACEDVTVLGLEEVENNFKFSMYPNPSDRNVHITTSMDGYFQVINQLGQIIKTFKVDANIESTVYVGDLNNGFYFVKSVNNNFIQKLIVKK</sequence>